<keyword evidence="1" id="KW-1133">Transmembrane helix</keyword>
<keyword evidence="1" id="KW-0472">Membrane</keyword>
<evidence type="ECO:0000256" key="1">
    <source>
        <dbReference type="SAM" id="Phobius"/>
    </source>
</evidence>
<organism evidence="2">
    <name type="scientific">Rhizophora mucronata</name>
    <name type="common">Asiatic mangrove</name>
    <dbReference type="NCBI Taxonomy" id="61149"/>
    <lineage>
        <taxon>Eukaryota</taxon>
        <taxon>Viridiplantae</taxon>
        <taxon>Streptophyta</taxon>
        <taxon>Embryophyta</taxon>
        <taxon>Tracheophyta</taxon>
        <taxon>Spermatophyta</taxon>
        <taxon>Magnoliopsida</taxon>
        <taxon>eudicotyledons</taxon>
        <taxon>Gunneridae</taxon>
        <taxon>Pentapetalae</taxon>
        <taxon>rosids</taxon>
        <taxon>fabids</taxon>
        <taxon>Malpighiales</taxon>
        <taxon>Rhizophoraceae</taxon>
        <taxon>Rhizophora</taxon>
    </lineage>
</organism>
<keyword evidence="1" id="KW-0812">Transmembrane</keyword>
<name>A0A2P2R4M0_RHIMU</name>
<protein>
    <submittedName>
        <fullName evidence="2">Uncharacterized protein</fullName>
    </submittedName>
</protein>
<dbReference type="EMBL" id="GGEC01093661">
    <property type="protein sequence ID" value="MBX74145.1"/>
    <property type="molecule type" value="Transcribed_RNA"/>
</dbReference>
<dbReference type="AlphaFoldDB" id="A0A2P2R4M0"/>
<reference evidence="2" key="1">
    <citation type="submission" date="2018-02" db="EMBL/GenBank/DDBJ databases">
        <title>Rhizophora mucronata_Transcriptome.</title>
        <authorList>
            <person name="Meera S.P."/>
            <person name="Sreeshan A."/>
            <person name="Augustine A."/>
        </authorList>
    </citation>
    <scope>NUCLEOTIDE SEQUENCE</scope>
    <source>
        <tissue evidence="2">Leaf</tissue>
    </source>
</reference>
<feature type="transmembrane region" description="Helical" evidence="1">
    <location>
        <begin position="12"/>
        <end position="31"/>
    </location>
</feature>
<evidence type="ECO:0000313" key="2">
    <source>
        <dbReference type="EMBL" id="MBX74145.1"/>
    </source>
</evidence>
<accession>A0A2P2R4M0</accession>
<sequence>MELSFCLKCSWLLLFLFINLCFAFIIPNFFIKLGRSI</sequence>
<proteinExistence type="predicted"/>